<accession>A0A229NYH5</accession>
<organism evidence="2 3">
    <name type="scientific">Paenibacillus herberti</name>
    <dbReference type="NCBI Taxonomy" id="1619309"/>
    <lineage>
        <taxon>Bacteria</taxon>
        <taxon>Bacillati</taxon>
        <taxon>Bacillota</taxon>
        <taxon>Bacilli</taxon>
        <taxon>Bacillales</taxon>
        <taxon>Paenibacillaceae</taxon>
        <taxon>Paenibacillus</taxon>
    </lineage>
</organism>
<keyword evidence="3" id="KW-1185">Reference proteome</keyword>
<evidence type="ECO:0000259" key="1">
    <source>
        <dbReference type="PROSITE" id="PS51459"/>
    </source>
</evidence>
<dbReference type="Pfam" id="PF02661">
    <property type="entry name" value="Fic"/>
    <property type="match status" value="1"/>
</dbReference>
<dbReference type="InterPro" id="IPR003812">
    <property type="entry name" value="Fido"/>
</dbReference>
<evidence type="ECO:0000313" key="3">
    <source>
        <dbReference type="Proteomes" id="UP000215145"/>
    </source>
</evidence>
<dbReference type="RefSeq" id="WP_089525747.1">
    <property type="nucleotide sequence ID" value="NZ_NMUQ01000002.1"/>
</dbReference>
<proteinExistence type="predicted"/>
<dbReference type="InterPro" id="IPR006440">
    <property type="entry name" value="Doc"/>
</dbReference>
<dbReference type="EMBL" id="NMUQ01000002">
    <property type="protein sequence ID" value="OXM14930.1"/>
    <property type="molecule type" value="Genomic_DNA"/>
</dbReference>
<gene>
    <name evidence="2" type="ORF">CGZ75_18900</name>
</gene>
<dbReference type="OrthoDB" id="9802752at2"/>
<dbReference type="Gene3D" id="1.20.120.1870">
    <property type="entry name" value="Fic/DOC protein, Fido domain"/>
    <property type="match status" value="1"/>
</dbReference>
<sequence length="127" mass="14513">MNEQLTVPQLLEIHMMHQDRFNVSPGFRNPGFLLQLVDRPLLEGFVGSDDASTLVRQAALYWHGLARAVAFRDGNAATAIHAMMTFLLLNGIELDVPEDELVEAAILCVSWKMDLEECEEWIRRYLR</sequence>
<comment type="caution">
    <text evidence="2">The sequence shown here is derived from an EMBL/GenBank/DDBJ whole genome shotgun (WGS) entry which is preliminary data.</text>
</comment>
<feature type="domain" description="Fido" evidence="1">
    <location>
        <begin position="5"/>
        <end position="124"/>
    </location>
</feature>
<dbReference type="PROSITE" id="PS51459">
    <property type="entry name" value="FIDO"/>
    <property type="match status" value="1"/>
</dbReference>
<dbReference type="AlphaFoldDB" id="A0A229NYH5"/>
<name>A0A229NYH5_9BACL</name>
<dbReference type="GO" id="GO:0016301">
    <property type="term" value="F:kinase activity"/>
    <property type="evidence" value="ECO:0007669"/>
    <property type="project" value="InterPro"/>
</dbReference>
<dbReference type="InterPro" id="IPR053737">
    <property type="entry name" value="Type_II_TA_Toxin"/>
</dbReference>
<dbReference type="PANTHER" id="PTHR39426">
    <property type="entry name" value="HOMOLOGY TO DEATH-ON-CURING PROTEIN OF PHAGE P1"/>
    <property type="match status" value="1"/>
</dbReference>
<dbReference type="PANTHER" id="PTHR39426:SF1">
    <property type="entry name" value="HOMOLOGY TO DEATH-ON-CURING PROTEIN OF PHAGE P1"/>
    <property type="match status" value="1"/>
</dbReference>
<evidence type="ECO:0000313" key="2">
    <source>
        <dbReference type="EMBL" id="OXM14930.1"/>
    </source>
</evidence>
<dbReference type="Proteomes" id="UP000215145">
    <property type="component" value="Unassembled WGS sequence"/>
</dbReference>
<protein>
    <submittedName>
        <fullName evidence="2">Type II toxin-antitoxin system death-on-curing family toxin</fullName>
    </submittedName>
</protein>
<reference evidence="2 3" key="1">
    <citation type="submission" date="2017-07" db="EMBL/GenBank/DDBJ databases">
        <title>Paenibacillus herberti R33 genome sequencing and assembly.</title>
        <authorList>
            <person name="Su W."/>
        </authorList>
    </citation>
    <scope>NUCLEOTIDE SEQUENCE [LARGE SCALE GENOMIC DNA]</scope>
    <source>
        <strain evidence="2 3">R33</strain>
    </source>
</reference>